<keyword evidence="3" id="KW-1185">Reference proteome</keyword>
<gene>
    <name evidence="2" type="ORF">PCANC_21909</name>
</gene>
<protein>
    <submittedName>
        <fullName evidence="2">Uncharacterized protein</fullName>
    </submittedName>
</protein>
<dbReference type="AlphaFoldDB" id="A0A2N5U820"/>
<feature type="region of interest" description="Disordered" evidence="1">
    <location>
        <begin position="1"/>
        <end position="112"/>
    </location>
</feature>
<evidence type="ECO:0000256" key="1">
    <source>
        <dbReference type="SAM" id="MobiDB-lite"/>
    </source>
</evidence>
<evidence type="ECO:0000313" key="2">
    <source>
        <dbReference type="EMBL" id="PLW33808.1"/>
    </source>
</evidence>
<feature type="compositionally biased region" description="Polar residues" evidence="1">
    <location>
        <begin position="1"/>
        <end position="28"/>
    </location>
</feature>
<reference evidence="2 3" key="1">
    <citation type="submission" date="2017-11" db="EMBL/GenBank/DDBJ databases">
        <title>De novo assembly and phasing of dikaryotic genomes from two isolates of Puccinia coronata f. sp. avenae, the causal agent of oat crown rust.</title>
        <authorList>
            <person name="Miller M.E."/>
            <person name="Zhang Y."/>
            <person name="Omidvar V."/>
            <person name="Sperschneider J."/>
            <person name="Schwessinger B."/>
            <person name="Raley C."/>
            <person name="Palmer J.M."/>
            <person name="Garnica D."/>
            <person name="Upadhyaya N."/>
            <person name="Rathjen J."/>
            <person name="Taylor J.M."/>
            <person name="Park R.F."/>
            <person name="Dodds P.N."/>
            <person name="Hirsch C.D."/>
            <person name="Kianian S.F."/>
            <person name="Figueroa M."/>
        </authorList>
    </citation>
    <scope>NUCLEOTIDE SEQUENCE [LARGE SCALE GENOMIC DNA]</scope>
    <source>
        <strain evidence="2">12NC29</strain>
    </source>
</reference>
<proteinExistence type="predicted"/>
<dbReference type="EMBL" id="PGCJ01000291">
    <property type="protein sequence ID" value="PLW33808.1"/>
    <property type="molecule type" value="Genomic_DNA"/>
</dbReference>
<comment type="caution">
    <text evidence="2">The sequence shown here is derived from an EMBL/GenBank/DDBJ whole genome shotgun (WGS) entry which is preliminary data.</text>
</comment>
<dbReference type="Proteomes" id="UP000235388">
    <property type="component" value="Unassembled WGS sequence"/>
</dbReference>
<feature type="compositionally biased region" description="Basic and acidic residues" evidence="1">
    <location>
        <begin position="59"/>
        <end position="72"/>
    </location>
</feature>
<name>A0A2N5U820_9BASI</name>
<feature type="compositionally biased region" description="Low complexity" evidence="1">
    <location>
        <begin position="87"/>
        <end position="101"/>
    </location>
</feature>
<organism evidence="2 3">
    <name type="scientific">Puccinia coronata f. sp. avenae</name>
    <dbReference type="NCBI Taxonomy" id="200324"/>
    <lineage>
        <taxon>Eukaryota</taxon>
        <taxon>Fungi</taxon>
        <taxon>Dikarya</taxon>
        <taxon>Basidiomycota</taxon>
        <taxon>Pucciniomycotina</taxon>
        <taxon>Pucciniomycetes</taxon>
        <taxon>Pucciniales</taxon>
        <taxon>Pucciniaceae</taxon>
        <taxon>Puccinia</taxon>
    </lineage>
</organism>
<accession>A0A2N5U820</accession>
<sequence length="268" mass="30229">MPKEPTSPNNAQSSRSASPSIMHQTGLSTEELLYQQALLDSRNIPSLSTNSPTPTQSNQKDKHPADIADKSFHHSIPPNNRTTPPKSVHFTSPHSSSVPPFHHSDQFHNSKSHPFPHHIPPHLRQEYNNTPTPNIHTPYFPTHSAQTRQDQLSRALEESKLRRIADEDRRHTASIIASAVKLIRPRDILLADNSNYHELANFNTIFEAVTNLKNRFCSVCRAAQIATFLKLLRVEPDSFESTSAYAVKMRDILSDLKALDIQITEDRS</sequence>
<feature type="compositionally biased region" description="Polar residues" evidence="1">
    <location>
        <begin position="43"/>
        <end position="58"/>
    </location>
</feature>
<evidence type="ECO:0000313" key="3">
    <source>
        <dbReference type="Proteomes" id="UP000235388"/>
    </source>
</evidence>